<evidence type="ECO:0008006" key="3">
    <source>
        <dbReference type="Google" id="ProtNLM"/>
    </source>
</evidence>
<sequence>MASAWGRRFAATGEWMEVYGETEPRSIPLEKLLTTETDTTHPFTAFLYIWTFGYPEGGTPQAEVTLLFPAADDWRVKDIQALVYHLPPVQDEHTWRTALAEDLQAVKPALEVAGKVTATLAGLPELNTAAATIAHLKMRSAPQLKKDGWYAKRVHRTVDGKLHHGVAWVLPAKFVEQIGTRVTGALLVQFINATAADSEPVSIGSRLLACAKLDRKRLGFTRSSVNLAYASLPLIVTPENTSP</sequence>
<proteinExistence type="predicted"/>
<dbReference type="EMBL" id="JAWMAJ010000047">
    <property type="protein sequence ID" value="MDV7217520.1"/>
    <property type="molecule type" value="Genomic_DNA"/>
</dbReference>
<accession>A0ABU4FE27</accession>
<comment type="caution">
    <text evidence="1">The sequence shown here is derived from an EMBL/GenBank/DDBJ whole genome shotgun (WGS) entry which is preliminary data.</text>
</comment>
<evidence type="ECO:0000313" key="2">
    <source>
        <dbReference type="Proteomes" id="UP001187346"/>
    </source>
</evidence>
<dbReference type="RefSeq" id="WP_317771810.1">
    <property type="nucleotide sequence ID" value="NZ_JAWMAJ010000047.1"/>
</dbReference>
<organism evidence="1 2">
    <name type="scientific">Streptomyces prunicolor</name>
    <dbReference type="NCBI Taxonomy" id="67348"/>
    <lineage>
        <taxon>Bacteria</taxon>
        <taxon>Bacillati</taxon>
        <taxon>Actinomycetota</taxon>
        <taxon>Actinomycetes</taxon>
        <taxon>Kitasatosporales</taxon>
        <taxon>Streptomycetaceae</taxon>
        <taxon>Streptomyces</taxon>
    </lineage>
</organism>
<evidence type="ECO:0000313" key="1">
    <source>
        <dbReference type="EMBL" id="MDV7217520.1"/>
    </source>
</evidence>
<protein>
    <recommendedName>
        <fullName evidence="3">Acetoacetate decarboxylase</fullName>
    </recommendedName>
</protein>
<name>A0ABU4FE27_9ACTN</name>
<dbReference type="Proteomes" id="UP001187346">
    <property type="component" value="Unassembled WGS sequence"/>
</dbReference>
<keyword evidence="2" id="KW-1185">Reference proteome</keyword>
<gene>
    <name evidence="1" type="ORF">R5A26_16335</name>
</gene>
<reference evidence="1 2" key="1">
    <citation type="submission" date="2023-10" db="EMBL/GenBank/DDBJ databases">
        <title>Characterization of rhizosphere-enriched actinobacteria from wheat plants lab-grown on chernevaya soil.</title>
        <authorList>
            <person name="Tikhonova E.N."/>
            <person name="Konopkin A."/>
            <person name="Kravchenko I.K."/>
        </authorList>
    </citation>
    <scope>NUCLEOTIDE SEQUENCE [LARGE SCALE GENOMIC DNA]</scope>
    <source>
        <strain evidence="1 2">RR29</strain>
    </source>
</reference>